<evidence type="ECO:0000313" key="5">
    <source>
        <dbReference type="Proteomes" id="UP000542720"/>
    </source>
</evidence>
<dbReference type="AlphaFoldDB" id="A0A7W4LN54"/>
<dbReference type="RefSeq" id="WP_183089747.1">
    <property type="nucleotide sequence ID" value="NZ_JACJUD010000004.1"/>
</dbReference>
<gene>
    <name evidence="4" type="ORF">H3H51_14430</name>
</gene>
<feature type="transmembrane region" description="Helical" evidence="3">
    <location>
        <begin position="238"/>
        <end position="258"/>
    </location>
</feature>
<protein>
    <submittedName>
        <fullName evidence="4">Uncharacterized protein</fullName>
    </submittedName>
</protein>
<evidence type="ECO:0000256" key="1">
    <source>
        <dbReference type="SAM" id="Coils"/>
    </source>
</evidence>
<keyword evidence="3" id="KW-1133">Transmembrane helix</keyword>
<feature type="compositionally biased region" description="Polar residues" evidence="2">
    <location>
        <begin position="1"/>
        <end position="10"/>
    </location>
</feature>
<evidence type="ECO:0000313" key="4">
    <source>
        <dbReference type="EMBL" id="MBB2496224.1"/>
    </source>
</evidence>
<comment type="caution">
    <text evidence="4">The sequence shown here is derived from an EMBL/GenBank/DDBJ whole genome shotgun (WGS) entry which is preliminary data.</text>
</comment>
<feature type="region of interest" description="Disordered" evidence="2">
    <location>
        <begin position="1"/>
        <end position="21"/>
    </location>
</feature>
<organism evidence="4 5">
    <name type="scientific">Aquipseudomonas ullengensis</name>
    <dbReference type="NCBI Taxonomy" id="2759166"/>
    <lineage>
        <taxon>Bacteria</taxon>
        <taxon>Pseudomonadati</taxon>
        <taxon>Pseudomonadota</taxon>
        <taxon>Gammaproteobacteria</taxon>
        <taxon>Pseudomonadales</taxon>
        <taxon>Pseudomonadaceae</taxon>
        <taxon>Aquipseudomonas</taxon>
    </lineage>
</organism>
<keyword evidence="3" id="KW-0472">Membrane</keyword>
<accession>A0A7W4LN54</accession>
<proteinExistence type="predicted"/>
<name>A0A7W4LN54_9GAMM</name>
<evidence type="ECO:0000256" key="3">
    <source>
        <dbReference type="SAM" id="Phobius"/>
    </source>
</evidence>
<sequence length="260" mass="29875">MTDTNTQQPAEPTAEAPQVHPWHDLPAEQFRLLRLAPLPTDRSTGARPLRFVQLGRVERNSEELSLLRLNVELPGQRLHHGHNQLEIWADHRTRQVRFGTSHSLHIEPLNRGIGRFLLAQGIQWARQRWSSYTLEGGPLAAKDVHNEEARLLRDHFLHAQGFKVEYQDLAQMKASYAAGRVSELSPEWNREKLQVLELLDVAAMLQQADQNLHEQEVKIGKLERRLDRLKREDSSLRFTIACLVALALFQAGLLIWIATR</sequence>
<keyword evidence="3" id="KW-0812">Transmembrane</keyword>
<keyword evidence="5" id="KW-1185">Reference proteome</keyword>
<keyword evidence="1" id="KW-0175">Coiled coil</keyword>
<dbReference type="EMBL" id="JACJUD010000004">
    <property type="protein sequence ID" value="MBB2496224.1"/>
    <property type="molecule type" value="Genomic_DNA"/>
</dbReference>
<dbReference type="Proteomes" id="UP000542720">
    <property type="component" value="Unassembled WGS sequence"/>
</dbReference>
<reference evidence="4 5" key="1">
    <citation type="submission" date="2020-08" db="EMBL/GenBank/DDBJ databases">
        <authorList>
            <person name="Kim C.M."/>
        </authorList>
    </citation>
    <scope>NUCLEOTIDE SEQUENCE [LARGE SCALE GENOMIC DNA]</scope>
    <source>
        <strain evidence="4 5">UL070</strain>
    </source>
</reference>
<feature type="coiled-coil region" evidence="1">
    <location>
        <begin position="205"/>
        <end position="232"/>
    </location>
</feature>
<evidence type="ECO:0000256" key="2">
    <source>
        <dbReference type="SAM" id="MobiDB-lite"/>
    </source>
</evidence>